<dbReference type="OrthoDB" id="419617at2759"/>
<name>A0A8S1BCF7_ARCPL</name>
<proteinExistence type="predicted"/>
<dbReference type="Proteomes" id="UP000494256">
    <property type="component" value="Unassembled WGS sequence"/>
</dbReference>
<dbReference type="EMBL" id="CADEBD010000422">
    <property type="protein sequence ID" value="CAB3254601.1"/>
    <property type="molecule type" value="Genomic_DNA"/>
</dbReference>
<sequence>MTAKFGYVTTACRLCKDIVPPDGGDLRCGAIDGPVGSPLQPVLPYVRQRVPKRYHYGSLRWKRSTESHHQYARRQFRTAHSLSSAGHVPLLQSLALGRQATDTLPSRETAQLPLQRGVCGRLQQIPFGEERRPLHRVQPARCPTATRQESSLGAAAQMFLVHEGGSRLRYKQAQHNARRRLAQVASAA</sequence>
<gene>
    <name evidence="1" type="ORF">APLA_LOCUS14827</name>
</gene>
<comment type="caution">
    <text evidence="1">The sequence shown here is derived from an EMBL/GenBank/DDBJ whole genome shotgun (WGS) entry which is preliminary data.</text>
</comment>
<protein>
    <submittedName>
        <fullName evidence="1">Uncharacterized protein</fullName>
    </submittedName>
</protein>
<organism evidence="1 2">
    <name type="scientific">Arctia plantaginis</name>
    <name type="common">Wood tiger moth</name>
    <name type="synonym">Phalaena plantaginis</name>
    <dbReference type="NCBI Taxonomy" id="874455"/>
    <lineage>
        <taxon>Eukaryota</taxon>
        <taxon>Metazoa</taxon>
        <taxon>Ecdysozoa</taxon>
        <taxon>Arthropoda</taxon>
        <taxon>Hexapoda</taxon>
        <taxon>Insecta</taxon>
        <taxon>Pterygota</taxon>
        <taxon>Neoptera</taxon>
        <taxon>Endopterygota</taxon>
        <taxon>Lepidoptera</taxon>
        <taxon>Glossata</taxon>
        <taxon>Ditrysia</taxon>
        <taxon>Noctuoidea</taxon>
        <taxon>Erebidae</taxon>
        <taxon>Arctiinae</taxon>
        <taxon>Arctia</taxon>
    </lineage>
</organism>
<evidence type="ECO:0000313" key="2">
    <source>
        <dbReference type="Proteomes" id="UP000494256"/>
    </source>
</evidence>
<reference evidence="1 2" key="1">
    <citation type="submission" date="2020-04" db="EMBL/GenBank/DDBJ databases">
        <authorList>
            <person name="Wallbank WR R."/>
            <person name="Pardo Diaz C."/>
            <person name="Kozak K."/>
            <person name="Martin S."/>
            <person name="Jiggins C."/>
            <person name="Moest M."/>
            <person name="Warren A I."/>
            <person name="Byers J.R.P. K."/>
            <person name="Montejo-Kovacevich G."/>
            <person name="Yen C E."/>
        </authorList>
    </citation>
    <scope>NUCLEOTIDE SEQUENCE [LARGE SCALE GENOMIC DNA]</scope>
</reference>
<accession>A0A8S1BCF7</accession>
<evidence type="ECO:0000313" key="1">
    <source>
        <dbReference type="EMBL" id="CAB3254601.1"/>
    </source>
</evidence>
<dbReference type="AlphaFoldDB" id="A0A8S1BCF7"/>